<dbReference type="InterPro" id="IPR000792">
    <property type="entry name" value="Tscrpt_reg_LuxR_C"/>
</dbReference>
<dbReference type="InterPro" id="IPR039420">
    <property type="entry name" value="WalR-like"/>
</dbReference>
<reference evidence="8" key="1">
    <citation type="journal article" date="2014" name="Int. J. Syst. Evol. Microbiol.">
        <title>Complete genome of a new Firmicutes species belonging to the dominant human colonic microbiota ('Ruminococcus bicirculans') reveals two chromosomes and a selective capacity to utilize plant glucans.</title>
        <authorList>
            <consortium name="NISC Comparative Sequencing Program"/>
            <person name="Wegmann U."/>
            <person name="Louis P."/>
            <person name="Goesmann A."/>
            <person name="Henrissat B."/>
            <person name="Duncan S.H."/>
            <person name="Flint H.J."/>
        </authorList>
    </citation>
    <scope>NUCLEOTIDE SEQUENCE</scope>
    <source>
        <strain evidence="8">JCM 17590</strain>
    </source>
</reference>
<feature type="modified residue" description="4-aspartylphosphate" evidence="5">
    <location>
        <position position="57"/>
    </location>
</feature>
<dbReference type="PANTHER" id="PTHR43214:SF24">
    <property type="entry name" value="TRANSCRIPTIONAL REGULATORY PROTEIN NARL-RELATED"/>
    <property type="match status" value="1"/>
</dbReference>
<evidence type="ECO:0000259" key="7">
    <source>
        <dbReference type="PROSITE" id="PS50110"/>
    </source>
</evidence>
<dbReference type="InterPro" id="IPR058245">
    <property type="entry name" value="NreC/VraR/RcsB-like_REC"/>
</dbReference>
<keyword evidence="9" id="KW-1185">Reference proteome</keyword>
<feature type="domain" description="Response regulatory" evidence="7">
    <location>
        <begin position="6"/>
        <end position="127"/>
    </location>
</feature>
<feature type="domain" description="HTH luxR-type" evidence="6">
    <location>
        <begin position="154"/>
        <end position="219"/>
    </location>
</feature>
<dbReference type="PRINTS" id="PR00038">
    <property type="entry name" value="HTHLUXR"/>
</dbReference>
<keyword evidence="4" id="KW-0804">Transcription</keyword>
<evidence type="ECO:0000256" key="5">
    <source>
        <dbReference type="PROSITE-ProRule" id="PRU00169"/>
    </source>
</evidence>
<dbReference type="InterPro" id="IPR001789">
    <property type="entry name" value="Sig_transdc_resp-reg_receiver"/>
</dbReference>
<accession>A0ABP7ZIJ8</accession>
<dbReference type="CDD" id="cd17535">
    <property type="entry name" value="REC_NarL-like"/>
    <property type="match status" value="1"/>
</dbReference>
<dbReference type="SUPFAM" id="SSF46894">
    <property type="entry name" value="C-terminal effector domain of the bipartite response regulators"/>
    <property type="match status" value="1"/>
</dbReference>
<protein>
    <submittedName>
        <fullName evidence="8">Response regulator transcription factor</fullName>
    </submittedName>
</protein>
<gene>
    <name evidence="8" type="ORF">GCM10022286_06020</name>
</gene>
<dbReference type="InterPro" id="IPR016032">
    <property type="entry name" value="Sig_transdc_resp-reg_C-effctor"/>
</dbReference>
<dbReference type="Proteomes" id="UP001415169">
    <property type="component" value="Unassembled WGS sequence"/>
</dbReference>
<evidence type="ECO:0000256" key="1">
    <source>
        <dbReference type="ARBA" id="ARBA00022553"/>
    </source>
</evidence>
<evidence type="ECO:0000313" key="8">
    <source>
        <dbReference type="EMBL" id="GAA4156111.1"/>
    </source>
</evidence>
<dbReference type="CDD" id="cd06170">
    <property type="entry name" value="LuxR_C_like"/>
    <property type="match status" value="1"/>
</dbReference>
<evidence type="ECO:0000313" key="9">
    <source>
        <dbReference type="Proteomes" id="UP001415169"/>
    </source>
</evidence>
<dbReference type="PANTHER" id="PTHR43214">
    <property type="entry name" value="TWO-COMPONENT RESPONSE REGULATOR"/>
    <property type="match status" value="1"/>
</dbReference>
<sequence>MSAPIRVALVDDQALFRAGIRMLIESQPDLSFAGEAGDGIAARQLVAQSRPDVVLMDVRMPRLDGIHATRDILADAADGGYPPPRIVVLTTFDLDENAARAIRAGASGFVLKDADAEFLLAAIRTVHQGNAVIAATATRELFAHVAAGQERRPAPAAWAELTGREREIFRLAARGLSNAEIAAAEYVSEATVKTHVSRVLGKLGLRDRVQLVVFAYEHELPDQA</sequence>
<keyword evidence="3" id="KW-0238">DNA-binding</keyword>
<organism evidence="8 9">
    <name type="scientific">Gryllotalpicola daejeonensis</name>
    <dbReference type="NCBI Taxonomy" id="993087"/>
    <lineage>
        <taxon>Bacteria</taxon>
        <taxon>Bacillati</taxon>
        <taxon>Actinomycetota</taxon>
        <taxon>Actinomycetes</taxon>
        <taxon>Micrococcales</taxon>
        <taxon>Microbacteriaceae</taxon>
        <taxon>Gryllotalpicola</taxon>
    </lineage>
</organism>
<dbReference type="PROSITE" id="PS50110">
    <property type="entry name" value="RESPONSE_REGULATORY"/>
    <property type="match status" value="1"/>
</dbReference>
<comment type="caution">
    <text evidence="8">The sequence shown here is derived from an EMBL/GenBank/DDBJ whole genome shotgun (WGS) entry which is preliminary data.</text>
</comment>
<dbReference type="InterPro" id="IPR011006">
    <property type="entry name" value="CheY-like_superfamily"/>
</dbReference>
<evidence type="ECO:0000256" key="3">
    <source>
        <dbReference type="ARBA" id="ARBA00023125"/>
    </source>
</evidence>
<keyword evidence="1 5" id="KW-0597">Phosphoprotein</keyword>
<dbReference type="PROSITE" id="PS50043">
    <property type="entry name" value="HTH_LUXR_2"/>
    <property type="match status" value="1"/>
</dbReference>
<dbReference type="SMART" id="SM00448">
    <property type="entry name" value="REC"/>
    <property type="match status" value="1"/>
</dbReference>
<reference evidence="8" key="2">
    <citation type="submission" date="2023-12" db="EMBL/GenBank/DDBJ databases">
        <authorList>
            <person name="Sun Q."/>
            <person name="Inoue M."/>
        </authorList>
    </citation>
    <scope>NUCLEOTIDE SEQUENCE</scope>
    <source>
        <strain evidence="8">JCM 17590</strain>
    </source>
</reference>
<proteinExistence type="predicted"/>
<evidence type="ECO:0000256" key="2">
    <source>
        <dbReference type="ARBA" id="ARBA00023015"/>
    </source>
</evidence>
<dbReference type="Pfam" id="PF00196">
    <property type="entry name" value="GerE"/>
    <property type="match status" value="1"/>
</dbReference>
<dbReference type="EMBL" id="BAABBV010000001">
    <property type="protein sequence ID" value="GAA4156111.1"/>
    <property type="molecule type" value="Genomic_DNA"/>
</dbReference>
<dbReference type="SMART" id="SM00421">
    <property type="entry name" value="HTH_LUXR"/>
    <property type="match status" value="1"/>
</dbReference>
<name>A0ABP7ZIJ8_9MICO</name>
<evidence type="ECO:0000259" key="6">
    <source>
        <dbReference type="PROSITE" id="PS50043"/>
    </source>
</evidence>
<dbReference type="RefSeq" id="WP_344790252.1">
    <property type="nucleotide sequence ID" value="NZ_BAABBV010000001.1"/>
</dbReference>
<dbReference type="Pfam" id="PF00072">
    <property type="entry name" value="Response_reg"/>
    <property type="match status" value="1"/>
</dbReference>
<dbReference type="SUPFAM" id="SSF52172">
    <property type="entry name" value="CheY-like"/>
    <property type="match status" value="1"/>
</dbReference>
<evidence type="ECO:0000256" key="4">
    <source>
        <dbReference type="ARBA" id="ARBA00023163"/>
    </source>
</evidence>
<dbReference type="Gene3D" id="3.40.50.2300">
    <property type="match status" value="1"/>
</dbReference>
<keyword evidence="2" id="KW-0805">Transcription regulation</keyword>